<feature type="non-terminal residue" evidence="1">
    <location>
        <position position="84"/>
    </location>
</feature>
<evidence type="ECO:0000313" key="1">
    <source>
        <dbReference type="EMBL" id="PHQ52290.1"/>
    </source>
</evidence>
<protein>
    <submittedName>
        <fullName evidence="1">Uncharacterized protein</fullName>
    </submittedName>
</protein>
<keyword evidence="2" id="KW-1185">Reference proteome</keyword>
<proteinExistence type="predicted"/>
<reference evidence="1 2" key="1">
    <citation type="journal article" date="2017" name="Biochemistry">
        <title>Identification of the Biosynthetic Pathway for the Antibiotic Bicyclomycin.</title>
        <authorList>
            <person name="Patteson J."/>
            <person name="Cai W."/>
            <person name="Johnson R.A."/>
            <person name="Santa Maria K."/>
            <person name="Li B."/>
        </authorList>
    </citation>
    <scope>NUCLEOTIDE SEQUENCE [LARGE SCALE GENOMIC DNA]</scope>
    <source>
        <strain evidence="1 2">ATCC 21532</strain>
    </source>
</reference>
<sequence>MAYVTCLTGDACCATVEWHAHGGHRNPCACGISCEAQNGRRPALRDARRASDDQQAYVRQGARPECRGRRRRTTVGTRACLGRD</sequence>
<organism evidence="1 2">
    <name type="scientific">Streptomyces cinnamoneus</name>
    <name type="common">Streptoverticillium cinnamoneum</name>
    <dbReference type="NCBI Taxonomy" id="53446"/>
    <lineage>
        <taxon>Bacteria</taxon>
        <taxon>Bacillati</taxon>
        <taxon>Actinomycetota</taxon>
        <taxon>Actinomycetes</taxon>
        <taxon>Kitasatosporales</taxon>
        <taxon>Streptomycetaceae</taxon>
        <taxon>Streptomyces</taxon>
        <taxon>Streptomyces cinnamoneus group</taxon>
    </lineage>
</organism>
<dbReference type="AlphaFoldDB" id="A0A2G1XM51"/>
<comment type="caution">
    <text evidence="1">The sequence shown here is derived from an EMBL/GenBank/DDBJ whole genome shotgun (WGS) entry which is preliminary data.</text>
</comment>
<gene>
    <name evidence="1" type="ORF">BLA24_08445</name>
</gene>
<name>A0A2G1XM51_STRCJ</name>
<dbReference type="Proteomes" id="UP000222531">
    <property type="component" value="Unassembled WGS sequence"/>
</dbReference>
<evidence type="ECO:0000313" key="2">
    <source>
        <dbReference type="Proteomes" id="UP000222531"/>
    </source>
</evidence>
<dbReference type="EMBL" id="NHZO01000092">
    <property type="protein sequence ID" value="PHQ52290.1"/>
    <property type="molecule type" value="Genomic_DNA"/>
</dbReference>
<accession>A0A2G1XM51</accession>